<comment type="subcellular location">
    <subcellularLocation>
        <location evidence="1">Cell membrane</location>
        <topology evidence="1">Multi-pass membrane protein</topology>
    </subcellularLocation>
</comment>
<feature type="transmembrane region" description="Helical" evidence="6">
    <location>
        <begin position="126"/>
        <end position="145"/>
    </location>
</feature>
<dbReference type="RefSeq" id="WP_379919281.1">
    <property type="nucleotide sequence ID" value="NZ_JACHFE010000009.1"/>
</dbReference>
<dbReference type="Pfam" id="PF01943">
    <property type="entry name" value="Polysacc_synt"/>
    <property type="match status" value="1"/>
</dbReference>
<evidence type="ECO:0000256" key="1">
    <source>
        <dbReference type="ARBA" id="ARBA00004651"/>
    </source>
</evidence>
<keyword evidence="3 6" id="KW-0812">Transmembrane</keyword>
<feature type="transmembrane region" description="Helical" evidence="6">
    <location>
        <begin position="78"/>
        <end position="96"/>
    </location>
</feature>
<organism evidence="7 8">
    <name type="scientific">Marinobacter oulmenensis</name>
    <dbReference type="NCBI Taxonomy" id="643747"/>
    <lineage>
        <taxon>Bacteria</taxon>
        <taxon>Pseudomonadati</taxon>
        <taxon>Pseudomonadota</taxon>
        <taxon>Gammaproteobacteria</taxon>
        <taxon>Pseudomonadales</taxon>
        <taxon>Marinobacteraceae</taxon>
        <taxon>Marinobacter</taxon>
    </lineage>
</organism>
<dbReference type="InterPro" id="IPR050833">
    <property type="entry name" value="Poly_Biosynth_Transport"/>
</dbReference>
<keyword evidence="4 6" id="KW-1133">Transmembrane helix</keyword>
<gene>
    <name evidence="7" type="ORF">HNR38_003019</name>
</gene>
<keyword evidence="8" id="KW-1185">Reference proteome</keyword>
<feature type="transmembrane region" description="Helical" evidence="6">
    <location>
        <begin position="213"/>
        <end position="233"/>
    </location>
</feature>
<evidence type="ECO:0000313" key="8">
    <source>
        <dbReference type="Proteomes" id="UP000591735"/>
    </source>
</evidence>
<dbReference type="PANTHER" id="PTHR30250">
    <property type="entry name" value="PST FAMILY PREDICTED COLANIC ACID TRANSPORTER"/>
    <property type="match status" value="1"/>
</dbReference>
<keyword evidence="5 6" id="KW-0472">Membrane</keyword>
<protein>
    <submittedName>
        <fullName evidence="7">O-antigen/teichoic acid export membrane protein</fullName>
    </submittedName>
</protein>
<feature type="transmembrane region" description="Helical" evidence="6">
    <location>
        <begin position="395"/>
        <end position="416"/>
    </location>
</feature>
<feature type="transmembrane region" description="Helical" evidence="6">
    <location>
        <begin position="365"/>
        <end position="383"/>
    </location>
</feature>
<dbReference type="PANTHER" id="PTHR30250:SF11">
    <property type="entry name" value="O-ANTIGEN TRANSPORTER-RELATED"/>
    <property type="match status" value="1"/>
</dbReference>
<name>A0A840UBW1_9GAMM</name>
<evidence type="ECO:0000256" key="4">
    <source>
        <dbReference type="ARBA" id="ARBA00022989"/>
    </source>
</evidence>
<feature type="transmembrane region" description="Helical" evidence="6">
    <location>
        <begin position="157"/>
        <end position="177"/>
    </location>
</feature>
<sequence>MVGLGTFDSLHDASGFIETLEKRKGGYLNSSSVKETMFKNYKSVIYWSLANQAITMFAGFLSVSLINRLFGKETYGEMVFFQSIFAYIAILATLGFDKTILFKLSSHSESKTKLYGKSLLAFTHKYSFLAVALAELVFIACWHLFVHKELDNEWFWISLFSVNTFGVVATTMYGAFFQANKFSDTTIKIQLTNSGLKILILLSLFVLNKDSIAYFFSYIIIPTALSLVQYFIVHTRVSGPTGEEPSKATRDDVIYAIKLMFTKVLHQGLEKLDLIMVGAFLSTAFVAEYAVAAKLAFVISLGNNLLSPLLAPRLKYALSNKETTEIVKEYNYNKFFSSTIAIFILSIFLIFGEQILSMFGDYRESYPLLLILGLAFLNQNAFGPNGRFLMLQGHASFTLLSTIASLALMVLLNIIFIPKLGVLGAALGTLISVLILNITLQAYIIKKENIKFTGSAYYFVCALINLSILGVAFE</sequence>
<dbReference type="GO" id="GO:0005886">
    <property type="term" value="C:plasma membrane"/>
    <property type="evidence" value="ECO:0007669"/>
    <property type="project" value="UniProtKB-SubCell"/>
</dbReference>
<feature type="transmembrane region" description="Helical" evidence="6">
    <location>
        <begin position="335"/>
        <end position="359"/>
    </location>
</feature>
<feature type="transmembrane region" description="Helical" evidence="6">
    <location>
        <begin position="44"/>
        <end position="66"/>
    </location>
</feature>
<evidence type="ECO:0000256" key="5">
    <source>
        <dbReference type="ARBA" id="ARBA00023136"/>
    </source>
</evidence>
<dbReference type="AlphaFoldDB" id="A0A840UBW1"/>
<proteinExistence type="predicted"/>
<feature type="transmembrane region" description="Helical" evidence="6">
    <location>
        <begin position="456"/>
        <end position="473"/>
    </location>
</feature>
<evidence type="ECO:0000313" key="7">
    <source>
        <dbReference type="EMBL" id="MBB5322512.1"/>
    </source>
</evidence>
<dbReference type="Proteomes" id="UP000591735">
    <property type="component" value="Unassembled WGS sequence"/>
</dbReference>
<evidence type="ECO:0000256" key="6">
    <source>
        <dbReference type="SAM" id="Phobius"/>
    </source>
</evidence>
<evidence type="ECO:0000256" key="3">
    <source>
        <dbReference type="ARBA" id="ARBA00022692"/>
    </source>
</evidence>
<reference evidence="7 8" key="1">
    <citation type="submission" date="2020-08" db="EMBL/GenBank/DDBJ databases">
        <title>Genomic Encyclopedia of Type Strains, Phase IV (KMG-IV): sequencing the most valuable type-strain genomes for metagenomic binning, comparative biology and taxonomic classification.</title>
        <authorList>
            <person name="Goeker M."/>
        </authorList>
    </citation>
    <scope>NUCLEOTIDE SEQUENCE [LARGE SCALE GENOMIC DNA]</scope>
    <source>
        <strain evidence="7 8">DSM 22359</strain>
    </source>
</reference>
<dbReference type="EMBL" id="JACHFE010000009">
    <property type="protein sequence ID" value="MBB5322512.1"/>
    <property type="molecule type" value="Genomic_DNA"/>
</dbReference>
<keyword evidence="2" id="KW-1003">Cell membrane</keyword>
<feature type="transmembrane region" description="Helical" evidence="6">
    <location>
        <begin position="422"/>
        <end position="444"/>
    </location>
</feature>
<accession>A0A840UBW1</accession>
<dbReference type="InterPro" id="IPR002797">
    <property type="entry name" value="Polysacc_synth"/>
</dbReference>
<evidence type="ECO:0000256" key="2">
    <source>
        <dbReference type="ARBA" id="ARBA00022475"/>
    </source>
</evidence>
<comment type="caution">
    <text evidence="7">The sequence shown here is derived from an EMBL/GenBank/DDBJ whole genome shotgun (WGS) entry which is preliminary data.</text>
</comment>